<keyword evidence="3" id="KW-1133">Transmembrane helix</keyword>
<dbReference type="InterPro" id="IPR006260">
    <property type="entry name" value="TonB/TolA_C"/>
</dbReference>
<dbReference type="Pfam" id="PF03544">
    <property type="entry name" value="TonB_C"/>
    <property type="match status" value="1"/>
</dbReference>
<keyword evidence="5" id="KW-0732">Signal</keyword>
<keyword evidence="4" id="KW-0472">Membrane</keyword>
<dbReference type="SMART" id="SM00671">
    <property type="entry name" value="SEL1"/>
    <property type="match status" value="1"/>
</dbReference>
<proteinExistence type="predicted"/>
<feature type="chain" id="PRO_5003714597" evidence="5">
    <location>
        <begin position="20"/>
        <end position="445"/>
    </location>
</feature>
<feature type="signal peptide" evidence="5">
    <location>
        <begin position="1"/>
        <end position="19"/>
    </location>
</feature>
<dbReference type="Pfam" id="PF08238">
    <property type="entry name" value="Sel1"/>
    <property type="match status" value="2"/>
</dbReference>
<sequence>MKKVLFIALAVAMASPIQADWAQAIKAHQTQNYQAAKEHFQKLIPYGHADAAFNLALMYLQGEGVSADESMAIAYFTLAEKLGHHGTAEGLAQLRQLVSAEQLALAEQHFLTLAQHAKWWLLPEQGPAKTVYLPARLKGDYPIYPINAFKAGVVGYVNVRFLVDEQGKVATADVLDAYPEHTFNKSALRAIKDWQFEATGEKYIRFWRFDFKLNETLDIDAVAALIEQHQLWRGAWLGSSHHQFLLASLLELLDTQKDLLIVVDPTLPVEKELDLTVFTPKAKVRANFAGFVGHAEVQVAADGTITEQFNVHFAAENTLESLIGLKLSGKPDATYRYRLSKASTSSRRPINVIPIVTIPASLTSRFWWEKAARNGSKSAQRIIAVYDERWAQILIAEQDAETMAWFAGRTIINGEYQAGHELLDAAIAKDYPTAHELKKHLQSMP</sequence>
<evidence type="ECO:0000256" key="4">
    <source>
        <dbReference type="ARBA" id="ARBA00023136"/>
    </source>
</evidence>
<evidence type="ECO:0000259" key="6">
    <source>
        <dbReference type="PROSITE" id="PS52015"/>
    </source>
</evidence>
<dbReference type="AlphaFoldDB" id="I8U344"/>
<comment type="caution">
    <text evidence="7">The sequence shown here is derived from an EMBL/GenBank/DDBJ whole genome shotgun (WGS) entry which is preliminary data.</text>
</comment>
<feature type="domain" description="TonB C-terminal" evidence="6">
    <location>
        <begin position="129"/>
        <end position="220"/>
    </location>
</feature>
<dbReference type="Gene3D" id="3.30.2420.10">
    <property type="entry name" value="TonB"/>
    <property type="match status" value="1"/>
</dbReference>
<dbReference type="InterPro" id="IPR011990">
    <property type="entry name" value="TPR-like_helical_dom_sf"/>
</dbReference>
<dbReference type="eggNOG" id="COG0810">
    <property type="taxonomic scope" value="Bacteria"/>
</dbReference>
<evidence type="ECO:0000256" key="2">
    <source>
        <dbReference type="ARBA" id="ARBA00022692"/>
    </source>
</evidence>
<evidence type="ECO:0000313" key="7">
    <source>
        <dbReference type="EMBL" id="EIW87726.1"/>
    </source>
</evidence>
<dbReference type="InterPro" id="IPR037682">
    <property type="entry name" value="TonB_C"/>
</dbReference>
<organism evidence="7 8">
    <name type="scientific">Alishewanella agri BL06</name>
    <dbReference type="NCBI Taxonomy" id="1195246"/>
    <lineage>
        <taxon>Bacteria</taxon>
        <taxon>Pseudomonadati</taxon>
        <taxon>Pseudomonadota</taxon>
        <taxon>Gammaproteobacteria</taxon>
        <taxon>Alteromonadales</taxon>
        <taxon>Alteromonadaceae</taxon>
        <taxon>Alishewanella</taxon>
    </lineage>
</organism>
<dbReference type="RefSeq" id="WP_008985645.1">
    <property type="nucleotide sequence ID" value="NZ_AKKU01000026.1"/>
</dbReference>
<dbReference type="Gene3D" id="1.25.40.10">
    <property type="entry name" value="Tetratricopeptide repeat domain"/>
    <property type="match status" value="1"/>
</dbReference>
<evidence type="ECO:0000256" key="5">
    <source>
        <dbReference type="SAM" id="SignalP"/>
    </source>
</evidence>
<keyword evidence="2" id="KW-0812">Transmembrane</keyword>
<dbReference type="GO" id="GO:0055085">
    <property type="term" value="P:transmembrane transport"/>
    <property type="evidence" value="ECO:0007669"/>
    <property type="project" value="InterPro"/>
</dbReference>
<dbReference type="PROSITE" id="PS52015">
    <property type="entry name" value="TONB_CTD"/>
    <property type="match status" value="1"/>
</dbReference>
<dbReference type="SUPFAM" id="SSF81901">
    <property type="entry name" value="HCP-like"/>
    <property type="match status" value="1"/>
</dbReference>
<dbReference type="PATRIC" id="fig|1195246.3.peg.2865"/>
<comment type="subcellular location">
    <subcellularLocation>
        <location evidence="1">Membrane</location>
        <topology evidence="1">Single-pass membrane protein</topology>
    </subcellularLocation>
</comment>
<evidence type="ECO:0000256" key="1">
    <source>
        <dbReference type="ARBA" id="ARBA00004167"/>
    </source>
</evidence>
<dbReference type="NCBIfam" id="TIGR01352">
    <property type="entry name" value="tonB_Cterm"/>
    <property type="match status" value="1"/>
</dbReference>
<dbReference type="EMBL" id="AKKU01000026">
    <property type="protein sequence ID" value="EIW87726.1"/>
    <property type="molecule type" value="Genomic_DNA"/>
</dbReference>
<keyword evidence="8" id="KW-1185">Reference proteome</keyword>
<dbReference type="GO" id="GO:0016020">
    <property type="term" value="C:membrane"/>
    <property type="evidence" value="ECO:0007669"/>
    <property type="project" value="UniProtKB-SubCell"/>
</dbReference>
<reference evidence="7 8" key="1">
    <citation type="journal article" date="2012" name="J. Bacteriol.">
        <title>Genome Sequence of Pectin-Degrading Alishewanella agri, Isolated from Landfill Soil.</title>
        <authorList>
            <person name="Kim J."/>
            <person name="Jung J."/>
            <person name="Sung J.S."/>
            <person name="Chun J."/>
            <person name="Park W."/>
        </authorList>
    </citation>
    <scope>NUCLEOTIDE SEQUENCE [LARGE SCALE GENOMIC DNA]</scope>
    <source>
        <strain evidence="7 8">BL06</strain>
    </source>
</reference>
<dbReference type="STRING" id="1195246.AGRI_14435"/>
<dbReference type="InterPro" id="IPR006597">
    <property type="entry name" value="Sel1-like"/>
</dbReference>
<gene>
    <name evidence="7" type="ORF">AGRI_14435</name>
</gene>
<dbReference type="SUPFAM" id="SSF74653">
    <property type="entry name" value="TolA/TonB C-terminal domain"/>
    <property type="match status" value="1"/>
</dbReference>
<accession>I8U344</accession>
<evidence type="ECO:0000256" key="3">
    <source>
        <dbReference type="ARBA" id="ARBA00022989"/>
    </source>
</evidence>
<evidence type="ECO:0000313" key="8">
    <source>
        <dbReference type="Proteomes" id="UP000035062"/>
    </source>
</evidence>
<name>I8U344_9ALTE</name>
<protein>
    <submittedName>
        <fullName evidence="7">TonB family protein</fullName>
    </submittedName>
</protein>
<dbReference type="Proteomes" id="UP000035062">
    <property type="component" value="Unassembled WGS sequence"/>
</dbReference>